<dbReference type="Proteomes" id="UP001168694">
    <property type="component" value="Unassembled WGS sequence"/>
</dbReference>
<evidence type="ECO:0000313" key="9">
    <source>
        <dbReference type="Proteomes" id="UP001168694"/>
    </source>
</evidence>
<dbReference type="EMBL" id="JAUHLN010000002">
    <property type="protein sequence ID" value="MDN4074133.1"/>
    <property type="molecule type" value="Genomic_DNA"/>
</dbReference>
<comment type="similarity">
    <text evidence="7">Belongs to the NiCoT transporter (TC 2.A.52) family.</text>
</comment>
<proteinExistence type="inferred from homology"/>
<evidence type="ECO:0000256" key="6">
    <source>
        <dbReference type="ARBA" id="ARBA00023136"/>
    </source>
</evidence>
<name>A0ABT8E8C4_9BACL</name>
<keyword evidence="6 7" id="KW-0472">Membrane</keyword>
<sequence length="233" mass="25069">MELITFAMLAIFIGMRHGLDGDHVAAIADMVGSEKKRRRQLSLGIMYALGHGAIVFFIGLLSIYVGAKMPASAQSYLELSVSVTLIVLGAIILLSIFQSKQDYEYKSRLEIVMQYIRKVTGSQNKEDSSLTKFGIIGAFIIGIIHGIGVESPTQIAVVSHAAGLGSVSGATAQLVLFVVGLLFSTICVTFLFTWGFMKASIKKGFYIVLGCITGFYSVGLGVYMMAELLKGGF</sequence>
<protein>
    <recommendedName>
        <fullName evidence="7">Nickel/cobalt efflux system</fullName>
    </recommendedName>
</protein>
<keyword evidence="4 7" id="KW-0812">Transmembrane</keyword>
<comment type="subcellular location">
    <subcellularLocation>
        <location evidence="7">Cell membrane</location>
        <topology evidence="7">Multi-pass membrane protein</topology>
    </subcellularLocation>
    <subcellularLocation>
        <location evidence="1">Endomembrane system</location>
        <topology evidence="1">Multi-pass membrane protein</topology>
    </subcellularLocation>
</comment>
<accession>A0ABT8E8C4</accession>
<evidence type="ECO:0000256" key="5">
    <source>
        <dbReference type="ARBA" id="ARBA00022989"/>
    </source>
</evidence>
<dbReference type="Pfam" id="PF03824">
    <property type="entry name" value="NicO"/>
    <property type="match status" value="1"/>
</dbReference>
<feature type="transmembrane region" description="Helical" evidence="7">
    <location>
        <begin position="204"/>
        <end position="226"/>
    </location>
</feature>
<keyword evidence="5 7" id="KW-1133">Transmembrane helix</keyword>
<feature type="transmembrane region" description="Helical" evidence="7">
    <location>
        <begin position="45"/>
        <end position="67"/>
    </location>
</feature>
<evidence type="ECO:0000256" key="3">
    <source>
        <dbReference type="ARBA" id="ARBA00022596"/>
    </source>
</evidence>
<feature type="transmembrane region" description="Helical" evidence="7">
    <location>
        <begin position="174"/>
        <end position="197"/>
    </location>
</feature>
<evidence type="ECO:0000313" key="8">
    <source>
        <dbReference type="EMBL" id="MDN4074133.1"/>
    </source>
</evidence>
<evidence type="ECO:0000256" key="2">
    <source>
        <dbReference type="ARBA" id="ARBA00022448"/>
    </source>
</evidence>
<reference evidence="8" key="1">
    <citation type="submission" date="2023-06" db="EMBL/GenBank/DDBJ databases">
        <title>Draft Genome Sequences of Representative Paenibacillus Polymyxa, Bacillus cereus, Fictibacillus sp., and Brevibacillus agri Strains Isolated from Amazonian Dark Earth.</title>
        <authorList>
            <person name="Pellegrinetti T.A."/>
            <person name="Cunha I.C.M."/>
            <person name="Chaves M.G."/>
            <person name="Freitas A.S."/>
            <person name="Silva A.V.R."/>
            <person name="Tsai S.M."/>
            <person name="Mendes L.W."/>
        </authorList>
    </citation>
    <scope>NUCLEOTIDE SEQUENCE</scope>
    <source>
        <strain evidence="8">CENA-BCM004</strain>
    </source>
</reference>
<keyword evidence="3" id="KW-0533">Nickel</keyword>
<keyword evidence="9" id="KW-1185">Reference proteome</keyword>
<dbReference type="PANTHER" id="PTHR33876">
    <property type="entry name" value="UNNAMED PRODUCT"/>
    <property type="match status" value="1"/>
</dbReference>
<evidence type="ECO:0000256" key="1">
    <source>
        <dbReference type="ARBA" id="ARBA00004127"/>
    </source>
</evidence>
<organism evidence="8 9">
    <name type="scientific">Fictibacillus terranigra</name>
    <dbReference type="NCBI Taxonomy" id="3058424"/>
    <lineage>
        <taxon>Bacteria</taxon>
        <taxon>Bacillati</taxon>
        <taxon>Bacillota</taxon>
        <taxon>Bacilli</taxon>
        <taxon>Bacillales</taxon>
        <taxon>Fictibacillaceae</taxon>
        <taxon>Fictibacillus</taxon>
    </lineage>
</organism>
<comment type="caution">
    <text evidence="8">The sequence shown here is derived from an EMBL/GenBank/DDBJ whole genome shotgun (WGS) entry which is preliminary data.</text>
</comment>
<comment type="caution">
    <text evidence="7">Lacks conserved residue(s) required for the propagation of feature annotation.</text>
</comment>
<dbReference type="InterPro" id="IPR052776">
    <property type="entry name" value="Chloro_ReproSupport/MetalTrans"/>
</dbReference>
<feature type="transmembrane region" description="Helical" evidence="7">
    <location>
        <begin position="79"/>
        <end position="97"/>
    </location>
</feature>
<evidence type="ECO:0000256" key="4">
    <source>
        <dbReference type="ARBA" id="ARBA00022692"/>
    </source>
</evidence>
<evidence type="ECO:0000256" key="7">
    <source>
        <dbReference type="RuleBase" id="RU362101"/>
    </source>
</evidence>
<dbReference type="InterPro" id="IPR011541">
    <property type="entry name" value="Ni/Co_transpt_high_affinity"/>
</dbReference>
<keyword evidence="2 7" id="KW-0813">Transport</keyword>
<dbReference type="PANTHER" id="PTHR33876:SF4">
    <property type="entry name" value="CHLOROPLAST PROTEIN FOR GROWTH AND FERTILITY 2"/>
    <property type="match status" value="1"/>
</dbReference>
<dbReference type="RefSeq" id="WP_290400204.1">
    <property type="nucleotide sequence ID" value="NZ_JAUHLN010000002.1"/>
</dbReference>
<gene>
    <name evidence="8" type="ORF">QYF49_14100</name>
</gene>